<dbReference type="EMBL" id="CAJSLV010000044">
    <property type="protein sequence ID" value="CAG6392263.1"/>
    <property type="molecule type" value="Genomic_DNA"/>
</dbReference>
<reference evidence="3" key="1">
    <citation type="submission" date="2021-05" db="EMBL/GenBank/DDBJ databases">
        <authorList>
            <person name="Arsene-Ploetze F."/>
        </authorList>
    </citation>
    <scope>NUCLEOTIDE SEQUENCE</scope>
    <source>
        <strain evidence="3">DSM 42138</strain>
    </source>
</reference>
<sequence length="662" mass="69431">MNAPRTPAVAHDRLVLGAQLGQGGQGTVHEVTNRRINETAGHGWDVVYKEYSPAVLPSLQADALTARADLVGELNAADAEWLCERTAWPAAVVQRQGQACGFLMRAVPDRFRFAFQTLNGTAGTRRLATMEYLLNDDAYVAGIGLTISSRDRLALLGDLAQTLSRLHRLGITVGDLSPKNLLFSTAPQPECFLIDADAMRLRGTTVLPQAETPDWQIPDGEERATGASDVYKLALLAIRLVARDQTATDPAVLAAVSPALEDLARCSLDPDRKRRPTPALWAENLAAAVATASTAPASAPAGPGTRTVTGPGRRTRRTPGNRATGVPGPGGRPPKARNGAAIAAGVVVALVAVIGLAAGHSGHSGSGPAAVEAPAFPTATETVSDDPSYTDPAADDTDPGDPGTTETGPADDPDSPDDPADDPADDTDTPSDSPTPDDIAAAEIGSCFYDNGTGGHVDLVATDCTDGAFEVVDIRTGTTDLDSCDHVTDNDESVSSARNNLVLCLSYQSPGGTAFHAQQGDCVYGAPSGGTWDKTGCRTGNFKVLAAYRGTGDHGKCSSWPHYNEWKTFTVAADSGLDVLLCLSMNYPDDIGYATQRECLLKTGSETQPTFTNTGSCDSSNVVVTGRTSRYHASSFCGNDGWATWQPGDYPSLAYTVCWRPK</sequence>
<dbReference type="InterPro" id="IPR011009">
    <property type="entry name" value="Kinase-like_dom_sf"/>
</dbReference>
<keyword evidence="3" id="KW-0808">Transferase</keyword>
<dbReference type="InterPro" id="IPR000719">
    <property type="entry name" value="Prot_kinase_dom"/>
</dbReference>
<comment type="caution">
    <text evidence="3">The sequence shown here is derived from an EMBL/GenBank/DDBJ whole genome shotgun (WGS) entry which is preliminary data.</text>
</comment>
<evidence type="ECO:0000313" key="3">
    <source>
        <dbReference type="EMBL" id="CAG6392263.1"/>
    </source>
</evidence>
<evidence type="ECO:0000256" key="1">
    <source>
        <dbReference type="SAM" id="MobiDB-lite"/>
    </source>
</evidence>
<feature type="region of interest" description="Disordered" evidence="1">
    <location>
        <begin position="292"/>
        <end position="337"/>
    </location>
</feature>
<feature type="region of interest" description="Disordered" evidence="1">
    <location>
        <begin position="378"/>
        <end position="439"/>
    </location>
</feature>
<dbReference type="GO" id="GO:0005524">
    <property type="term" value="F:ATP binding"/>
    <property type="evidence" value="ECO:0007669"/>
    <property type="project" value="InterPro"/>
</dbReference>
<evidence type="ECO:0000259" key="2">
    <source>
        <dbReference type="PROSITE" id="PS50011"/>
    </source>
</evidence>
<accession>A0A9W4GPD6</accession>
<dbReference type="PROSITE" id="PS50011">
    <property type="entry name" value="PROTEIN_KINASE_DOM"/>
    <property type="match status" value="1"/>
</dbReference>
<evidence type="ECO:0000313" key="4">
    <source>
        <dbReference type="Proteomes" id="UP001152519"/>
    </source>
</evidence>
<dbReference type="RefSeq" id="WP_251486520.1">
    <property type="nucleotide sequence ID" value="NZ_CAJSLV010000044.1"/>
</dbReference>
<dbReference type="Proteomes" id="UP001152519">
    <property type="component" value="Unassembled WGS sequence"/>
</dbReference>
<proteinExistence type="predicted"/>
<feature type="compositionally biased region" description="Low complexity" evidence="1">
    <location>
        <begin position="292"/>
        <end position="312"/>
    </location>
</feature>
<dbReference type="AlphaFoldDB" id="A0A9W4GPD6"/>
<organism evidence="3 4">
    <name type="scientific">Actinacidiphila cocklensis</name>
    <dbReference type="NCBI Taxonomy" id="887465"/>
    <lineage>
        <taxon>Bacteria</taxon>
        <taxon>Bacillati</taxon>
        <taxon>Actinomycetota</taxon>
        <taxon>Actinomycetes</taxon>
        <taxon>Kitasatosporales</taxon>
        <taxon>Streptomycetaceae</taxon>
        <taxon>Actinacidiphila</taxon>
    </lineage>
</organism>
<dbReference type="SUPFAM" id="SSF56112">
    <property type="entry name" value="Protein kinase-like (PK-like)"/>
    <property type="match status" value="1"/>
</dbReference>
<keyword evidence="3" id="KW-0418">Kinase</keyword>
<name>A0A9W4GPD6_9ACTN</name>
<dbReference type="Gene3D" id="1.10.510.10">
    <property type="entry name" value="Transferase(Phosphotransferase) domain 1"/>
    <property type="match status" value="1"/>
</dbReference>
<gene>
    <name evidence="3" type="ORF">SCOCK_160045</name>
</gene>
<feature type="domain" description="Protein kinase" evidence="2">
    <location>
        <begin position="14"/>
        <end position="289"/>
    </location>
</feature>
<feature type="compositionally biased region" description="Acidic residues" evidence="1">
    <location>
        <begin position="409"/>
        <end position="429"/>
    </location>
</feature>
<keyword evidence="4" id="KW-1185">Reference proteome</keyword>
<protein>
    <submittedName>
        <fullName evidence="3">Protein kinase domain-containing protein</fullName>
    </submittedName>
</protein>
<dbReference type="GO" id="GO:0004672">
    <property type="term" value="F:protein kinase activity"/>
    <property type="evidence" value="ECO:0007669"/>
    <property type="project" value="InterPro"/>
</dbReference>